<evidence type="ECO:0000256" key="1">
    <source>
        <dbReference type="ARBA" id="ARBA00006295"/>
    </source>
</evidence>
<dbReference type="InterPro" id="IPR003115">
    <property type="entry name" value="ParB_N"/>
</dbReference>
<feature type="domain" description="ParB-like N-terminal" evidence="3">
    <location>
        <begin position="74"/>
        <end position="165"/>
    </location>
</feature>
<comment type="similarity">
    <text evidence="1">Belongs to the ParB family.</text>
</comment>
<dbReference type="Gene3D" id="3.90.1530.30">
    <property type="match status" value="1"/>
</dbReference>
<name>A0ABU1MF62_9HYPH</name>
<organism evidence="4 5">
    <name type="scientific">Brucella pseudogrignonensis</name>
    <dbReference type="NCBI Taxonomy" id="419475"/>
    <lineage>
        <taxon>Bacteria</taxon>
        <taxon>Pseudomonadati</taxon>
        <taxon>Pseudomonadota</taxon>
        <taxon>Alphaproteobacteria</taxon>
        <taxon>Hyphomicrobiales</taxon>
        <taxon>Brucellaceae</taxon>
        <taxon>Brucella/Ochrobactrum group</taxon>
        <taxon>Brucella</taxon>
    </lineage>
</organism>
<proteinExistence type="inferred from homology"/>
<feature type="compositionally biased region" description="Basic and acidic residues" evidence="2">
    <location>
        <begin position="1"/>
        <end position="17"/>
    </location>
</feature>
<dbReference type="InterPro" id="IPR036086">
    <property type="entry name" value="ParB/Sulfiredoxin_sf"/>
</dbReference>
<dbReference type="NCBIfam" id="TIGR00180">
    <property type="entry name" value="parB_part"/>
    <property type="match status" value="1"/>
</dbReference>
<accession>A0ABU1MF62</accession>
<dbReference type="InterPro" id="IPR004437">
    <property type="entry name" value="ParB/RepB/Spo0J"/>
</dbReference>
<dbReference type="InterPro" id="IPR011111">
    <property type="entry name" value="Plasmid_RepB"/>
</dbReference>
<dbReference type="EMBL" id="JAVDQT010000014">
    <property type="protein sequence ID" value="MDR6434679.1"/>
    <property type="molecule type" value="Genomic_DNA"/>
</dbReference>
<feature type="region of interest" description="Disordered" evidence="2">
    <location>
        <begin position="1"/>
        <end position="27"/>
    </location>
</feature>
<comment type="caution">
    <text evidence="4">The sequence shown here is derived from an EMBL/GenBank/DDBJ whole genome shotgun (WGS) entry which is preliminary data.</text>
</comment>
<sequence length="349" mass="38885">MARKNLIEVSRENDEATNHGSSTELTHSRPLAGFVPAARTTPVGGISKSLGNITHKVERVDALEKQLAEGQIVVELDPSLIENSFVSDRLNIDPEQLFELVAQIRENGQLVPILVRPHPEKAQRFQVAFGHRRLAAARELGIKVRAVVRSLTDEQLVVNQGQENNARANLSYIERAIFAARLEDRGFSREVAMAALGIDKAAISKMLSVVRATGHELIEKIGSAPEVGRRRWLELSEKLDSNQVDTLLAELSADNLAHSSSEDRFQFVTDFLKRNNPVFKSTPQPANKQLPKSWNSTDNAVQFTMSKKARRIAIELSNTNAAAFGEWISNHLDRLYEEYQTSEETETGD</sequence>
<dbReference type="PANTHER" id="PTHR33375">
    <property type="entry name" value="CHROMOSOME-PARTITIONING PROTEIN PARB-RELATED"/>
    <property type="match status" value="1"/>
</dbReference>
<gene>
    <name evidence="4" type="ORF">J2782_004432</name>
</gene>
<dbReference type="RefSeq" id="WP_310016150.1">
    <property type="nucleotide sequence ID" value="NZ_JAVDQT010000014.1"/>
</dbReference>
<dbReference type="CDD" id="cd16405">
    <property type="entry name" value="RepB_like_N"/>
    <property type="match status" value="1"/>
</dbReference>
<reference evidence="4 5" key="1">
    <citation type="submission" date="2023-07" db="EMBL/GenBank/DDBJ databases">
        <title>Sorghum-associated microbial communities from plants grown in Nebraska, USA.</title>
        <authorList>
            <person name="Schachtman D."/>
        </authorList>
    </citation>
    <scope>NUCLEOTIDE SEQUENCE [LARGE SCALE GENOMIC DNA]</scope>
    <source>
        <strain evidence="4 5">DS1730</strain>
    </source>
</reference>
<keyword evidence="5" id="KW-1185">Reference proteome</keyword>
<dbReference type="PANTHER" id="PTHR33375:SF1">
    <property type="entry name" value="CHROMOSOME-PARTITIONING PROTEIN PARB-RELATED"/>
    <property type="match status" value="1"/>
</dbReference>
<dbReference type="SUPFAM" id="SSF110849">
    <property type="entry name" value="ParB/Sulfiredoxin"/>
    <property type="match status" value="1"/>
</dbReference>
<protein>
    <submittedName>
        <fullName evidence="4">ParB family chromosome partitioning protein</fullName>
    </submittedName>
</protein>
<dbReference type="InterPro" id="IPR050336">
    <property type="entry name" value="Chromosome_partition/occlusion"/>
</dbReference>
<evidence type="ECO:0000256" key="2">
    <source>
        <dbReference type="SAM" id="MobiDB-lite"/>
    </source>
</evidence>
<evidence type="ECO:0000313" key="4">
    <source>
        <dbReference type="EMBL" id="MDR6434679.1"/>
    </source>
</evidence>
<evidence type="ECO:0000259" key="3">
    <source>
        <dbReference type="SMART" id="SM00470"/>
    </source>
</evidence>
<dbReference type="InterPro" id="IPR037972">
    <property type="entry name" value="RepB_N"/>
</dbReference>
<dbReference type="SUPFAM" id="SSF109709">
    <property type="entry name" value="KorB DNA-binding domain-like"/>
    <property type="match status" value="1"/>
</dbReference>
<dbReference type="Gene3D" id="1.10.10.2830">
    <property type="match status" value="1"/>
</dbReference>
<dbReference type="SMART" id="SM00470">
    <property type="entry name" value="ParB"/>
    <property type="match status" value="1"/>
</dbReference>
<dbReference type="Pfam" id="PF07506">
    <property type="entry name" value="RepB"/>
    <property type="match status" value="1"/>
</dbReference>
<dbReference type="InterPro" id="IPR017819">
    <property type="entry name" value="Plasmid_partition_RepB"/>
</dbReference>
<dbReference type="Pfam" id="PF02195">
    <property type="entry name" value="ParB_N"/>
    <property type="match status" value="1"/>
</dbReference>
<evidence type="ECO:0000313" key="5">
    <source>
        <dbReference type="Proteomes" id="UP001184614"/>
    </source>
</evidence>
<dbReference type="Proteomes" id="UP001184614">
    <property type="component" value="Unassembled WGS sequence"/>
</dbReference>
<dbReference type="NCBIfam" id="TIGR03454">
    <property type="entry name" value="partition_RepB"/>
    <property type="match status" value="1"/>
</dbReference>